<dbReference type="AlphaFoldDB" id="A0A8J0UPE2"/>
<dbReference type="GO" id="GO:0004984">
    <property type="term" value="F:olfactory receptor activity"/>
    <property type="evidence" value="ECO:0000318"/>
    <property type="project" value="GO_Central"/>
</dbReference>
<dbReference type="Proteomes" id="UP000186698">
    <property type="component" value="Chromosome 3L"/>
</dbReference>
<keyword evidence="2 8" id="KW-0812">Transmembrane</keyword>
<feature type="transmembrane region" description="Helical" evidence="9">
    <location>
        <begin position="144"/>
        <end position="169"/>
    </location>
</feature>
<organism evidence="11 12">
    <name type="scientific">Xenopus laevis</name>
    <name type="common">African clawed frog</name>
    <dbReference type="NCBI Taxonomy" id="8355"/>
    <lineage>
        <taxon>Eukaryota</taxon>
        <taxon>Metazoa</taxon>
        <taxon>Chordata</taxon>
        <taxon>Craniata</taxon>
        <taxon>Vertebrata</taxon>
        <taxon>Euteleostomi</taxon>
        <taxon>Amphibia</taxon>
        <taxon>Batrachia</taxon>
        <taxon>Anura</taxon>
        <taxon>Pipoidea</taxon>
        <taxon>Pipidae</taxon>
        <taxon>Xenopodinae</taxon>
        <taxon>Xenopus</taxon>
        <taxon>Xenopus</taxon>
    </lineage>
</organism>
<evidence type="ECO:0000256" key="6">
    <source>
        <dbReference type="ARBA" id="ARBA00023170"/>
    </source>
</evidence>
<dbReference type="FunFam" id="1.20.1070.10:FF:000003">
    <property type="entry name" value="Olfactory receptor"/>
    <property type="match status" value="1"/>
</dbReference>
<feature type="transmembrane region" description="Helical" evidence="9">
    <location>
        <begin position="101"/>
        <end position="123"/>
    </location>
</feature>
<comment type="subcellular location">
    <subcellularLocation>
        <location evidence="9">Cell membrane</location>
        <topology evidence="9">Multi-pass membrane protein</topology>
    </subcellularLocation>
    <subcellularLocation>
        <location evidence="1">Membrane</location>
        <topology evidence="1">Multi-pass membrane protein</topology>
    </subcellularLocation>
</comment>
<evidence type="ECO:0000313" key="12">
    <source>
        <dbReference type="RefSeq" id="XP_018107132.2"/>
    </source>
</evidence>
<comment type="similarity">
    <text evidence="8">Belongs to the G-protein coupled receptor 1 family.</text>
</comment>
<keyword evidence="5 9" id="KW-0472">Membrane</keyword>
<protein>
    <recommendedName>
        <fullName evidence="9">Olfactory receptor</fullName>
    </recommendedName>
</protein>
<evidence type="ECO:0000313" key="11">
    <source>
        <dbReference type="Proteomes" id="UP000186698"/>
    </source>
</evidence>
<accession>A0A8J0UPE2</accession>
<feature type="transmembrane region" description="Helical" evidence="9">
    <location>
        <begin position="276"/>
        <end position="295"/>
    </location>
</feature>
<evidence type="ECO:0000256" key="7">
    <source>
        <dbReference type="ARBA" id="ARBA00023224"/>
    </source>
</evidence>
<evidence type="ECO:0000256" key="4">
    <source>
        <dbReference type="ARBA" id="ARBA00023040"/>
    </source>
</evidence>
<reference evidence="12" key="1">
    <citation type="submission" date="2025-08" db="UniProtKB">
        <authorList>
            <consortium name="RefSeq"/>
        </authorList>
    </citation>
    <scope>IDENTIFICATION</scope>
    <source>
        <strain evidence="12">J_2021</strain>
        <tissue evidence="12">Erythrocytes</tissue>
    </source>
</reference>
<feature type="transmembrane region" description="Helical" evidence="9">
    <location>
        <begin position="245"/>
        <end position="264"/>
    </location>
</feature>
<proteinExistence type="inferred from homology"/>
<dbReference type="PROSITE" id="PS00237">
    <property type="entry name" value="G_PROTEIN_RECEP_F1_1"/>
    <property type="match status" value="1"/>
</dbReference>
<gene>
    <name evidence="12" type="primary">LOC108710508</name>
</gene>
<dbReference type="Gene3D" id="1.20.1070.10">
    <property type="entry name" value="Rhodopsin 7-helix transmembrane proteins"/>
    <property type="match status" value="1"/>
</dbReference>
<evidence type="ECO:0000256" key="1">
    <source>
        <dbReference type="ARBA" id="ARBA00004141"/>
    </source>
</evidence>
<feature type="transmembrane region" description="Helical" evidence="9">
    <location>
        <begin position="62"/>
        <end position="81"/>
    </location>
</feature>
<dbReference type="PRINTS" id="PR00245">
    <property type="entry name" value="OLFACTORYR"/>
</dbReference>
<dbReference type="Pfam" id="PF13853">
    <property type="entry name" value="7tm_4"/>
    <property type="match status" value="1"/>
</dbReference>
<keyword evidence="9" id="KW-0716">Sensory transduction</keyword>
<feature type="domain" description="G-protein coupled receptors family 1 profile" evidence="10">
    <location>
        <begin position="44"/>
        <end position="293"/>
    </location>
</feature>
<name>A0A8J0UPE2_XENLA</name>
<dbReference type="RefSeq" id="XP_018107132.2">
    <property type="nucleotide sequence ID" value="XM_018251643.2"/>
</dbReference>
<dbReference type="KEGG" id="xla:108710508"/>
<keyword evidence="3 9" id="KW-1133">Transmembrane helix</keyword>
<dbReference type="PANTHER" id="PTHR48018">
    <property type="entry name" value="OLFACTORY RECEPTOR"/>
    <property type="match status" value="1"/>
</dbReference>
<keyword evidence="9" id="KW-0552">Olfaction</keyword>
<dbReference type="OrthoDB" id="9889152at2759"/>
<feature type="transmembrane region" description="Helical" evidence="9">
    <location>
        <begin position="203"/>
        <end position="224"/>
    </location>
</feature>
<evidence type="ECO:0000256" key="8">
    <source>
        <dbReference type="RuleBase" id="RU000688"/>
    </source>
</evidence>
<dbReference type="CDD" id="cd15230">
    <property type="entry name" value="7tmA_OR5-like"/>
    <property type="match status" value="1"/>
</dbReference>
<dbReference type="GO" id="GO:0005549">
    <property type="term" value="F:odorant binding"/>
    <property type="evidence" value="ECO:0000318"/>
    <property type="project" value="GO_Central"/>
</dbReference>
<dbReference type="InterPro" id="IPR000725">
    <property type="entry name" value="Olfact_rcpt"/>
</dbReference>
<keyword evidence="7 8" id="KW-0807">Transducer</keyword>
<dbReference type="PRINTS" id="PR00237">
    <property type="entry name" value="GPCRRHODOPSN"/>
</dbReference>
<evidence type="ECO:0000259" key="10">
    <source>
        <dbReference type="PROSITE" id="PS50262"/>
    </source>
</evidence>
<keyword evidence="4 8" id="KW-0297">G-protein coupled receptor</keyword>
<dbReference type="SUPFAM" id="SSF81321">
    <property type="entry name" value="Family A G protein-coupled receptor-like"/>
    <property type="match status" value="1"/>
</dbReference>
<keyword evidence="11" id="KW-1185">Reference proteome</keyword>
<feature type="non-terminal residue" evidence="12">
    <location>
        <position position="307"/>
    </location>
</feature>
<dbReference type="PROSITE" id="PS50262">
    <property type="entry name" value="G_PROTEIN_RECEP_F1_2"/>
    <property type="match status" value="1"/>
</dbReference>
<evidence type="ECO:0000256" key="3">
    <source>
        <dbReference type="ARBA" id="ARBA00022989"/>
    </source>
</evidence>
<dbReference type="GeneID" id="108710508"/>
<dbReference type="InterPro" id="IPR000276">
    <property type="entry name" value="GPCR_Rhodpsn"/>
</dbReference>
<keyword evidence="6 8" id="KW-0675">Receptor</keyword>
<dbReference type="GO" id="GO:0005886">
    <property type="term" value="C:plasma membrane"/>
    <property type="evidence" value="ECO:0007669"/>
    <property type="project" value="UniProtKB-SubCell"/>
</dbReference>
<dbReference type="InterPro" id="IPR017452">
    <property type="entry name" value="GPCR_Rhodpsn_7TM"/>
</dbReference>
<feature type="transmembrane region" description="Helical" evidence="9">
    <location>
        <begin position="30"/>
        <end position="55"/>
    </location>
</feature>
<sequence length="307" mass="34588">MISMEVSNETRVRGFIFKGLANNQIEGVSFFTFFLLVYVITIVGNSGMVALVCITPHLHTPMYYFLGFLSMVDLCYSSVITPKMLADLVSRIKSISFIGCALQFFFFAALVATESILLSCMSYDRYMAICHPLYYTLIMTEKRCIGLILIASSIGFSQSSLQTVCIFSLRYCGWNHIDHFYCEGPPLLKLSCSDTFSCDLLSMFFFCSFGMASMMIIVTSYLLIASSILRMNSTTGRRKAFSTCSSHLTCVCIFYGTTLFIYLRSPSSSFDKQDKVASLFYTVVIPMMNPLIYSLRNHEAKTAIRQV</sequence>
<evidence type="ECO:0000256" key="5">
    <source>
        <dbReference type="ARBA" id="ARBA00023136"/>
    </source>
</evidence>
<dbReference type="GO" id="GO:0004930">
    <property type="term" value="F:G protein-coupled receptor activity"/>
    <property type="evidence" value="ECO:0007669"/>
    <property type="project" value="UniProtKB-KW"/>
</dbReference>
<keyword evidence="9" id="KW-1003">Cell membrane</keyword>
<evidence type="ECO:0000256" key="2">
    <source>
        <dbReference type="ARBA" id="ARBA00022692"/>
    </source>
</evidence>
<evidence type="ECO:0000256" key="9">
    <source>
        <dbReference type="RuleBase" id="RU363047"/>
    </source>
</evidence>